<accession>A0A164CH91</accession>
<proteinExistence type="predicted"/>
<evidence type="ECO:0000313" key="2">
    <source>
        <dbReference type="EMBL" id="KZS64713.1"/>
    </source>
</evidence>
<reference evidence="3" key="1">
    <citation type="submission" date="2016-04" db="EMBL/GenBank/DDBJ databases">
        <authorList>
            <person name="Strapagiel D."/>
            <person name="Borowka P."/>
            <person name="Marciniak B."/>
            <person name="Bakula Z."/>
            <person name="Van Ingen J."/>
            <person name="Safianowska A."/>
            <person name="Dziadek J."/>
            <person name="Jagielski T."/>
        </authorList>
    </citation>
    <scope>NUCLEOTIDE SEQUENCE [LARGE SCALE GENOMIC DNA]</scope>
    <source>
        <strain evidence="3">1010001458</strain>
    </source>
</reference>
<dbReference type="Proteomes" id="UP000077342">
    <property type="component" value="Unassembled WGS sequence"/>
</dbReference>
<name>A0A164CH91_9MYCO</name>
<evidence type="ECO:0000313" key="3">
    <source>
        <dbReference type="Proteomes" id="UP000077342"/>
    </source>
</evidence>
<gene>
    <name evidence="2" type="ORF">A4G28_12335</name>
</gene>
<keyword evidence="3" id="KW-1185">Reference proteome</keyword>
<sequence>MRDSFIDAEATGSDRIKEASGRVHHKTSAVLHDAESIDASKVGDVGGDDGYAQLQTRATDPDVIGTDQLAPATQLPHHPRVDERDLIIHRDEGVSLAHGGNHRVVGSVESFGEFAQRDRRKEQFGIR</sequence>
<feature type="compositionally biased region" description="Basic and acidic residues" evidence="1">
    <location>
        <begin position="12"/>
        <end position="21"/>
    </location>
</feature>
<evidence type="ECO:0000256" key="1">
    <source>
        <dbReference type="SAM" id="MobiDB-lite"/>
    </source>
</evidence>
<protein>
    <submittedName>
        <fullName evidence="2">Uncharacterized protein</fullName>
    </submittedName>
</protein>
<dbReference type="EMBL" id="LWCI01000077">
    <property type="protein sequence ID" value="KZS64713.1"/>
    <property type="molecule type" value="Genomic_DNA"/>
</dbReference>
<feature type="region of interest" description="Disordered" evidence="1">
    <location>
        <begin position="1"/>
        <end position="23"/>
    </location>
</feature>
<dbReference type="AlphaFoldDB" id="A0A164CH91"/>
<comment type="caution">
    <text evidence="2">The sequence shown here is derived from an EMBL/GenBank/DDBJ whole genome shotgun (WGS) entry which is preliminary data.</text>
</comment>
<organism evidence="2 3">
    <name type="scientific">Mycobacterium ostraviense</name>
    <dbReference type="NCBI Taxonomy" id="2738409"/>
    <lineage>
        <taxon>Bacteria</taxon>
        <taxon>Bacillati</taxon>
        <taxon>Actinomycetota</taxon>
        <taxon>Actinomycetes</taxon>
        <taxon>Mycobacteriales</taxon>
        <taxon>Mycobacteriaceae</taxon>
        <taxon>Mycobacterium</taxon>
    </lineage>
</organism>